<feature type="compositionally biased region" description="Basic and acidic residues" evidence="1">
    <location>
        <begin position="119"/>
        <end position="134"/>
    </location>
</feature>
<dbReference type="eggNOG" id="ENOG5032A39">
    <property type="taxonomic scope" value="Bacteria"/>
</dbReference>
<feature type="region of interest" description="Disordered" evidence="1">
    <location>
        <begin position="115"/>
        <end position="134"/>
    </location>
</feature>
<dbReference type="AlphaFoldDB" id="D9SIX8"/>
<evidence type="ECO:0000256" key="1">
    <source>
        <dbReference type="SAM" id="MobiDB-lite"/>
    </source>
</evidence>
<dbReference type="HOGENOM" id="CLU_141680_0_0_4"/>
<gene>
    <name evidence="2" type="ordered locus">Galf_0209</name>
</gene>
<name>D9SIX8_GALCS</name>
<dbReference type="RefSeq" id="WP_013292197.1">
    <property type="nucleotide sequence ID" value="NC_014394.1"/>
</dbReference>
<accession>D9SIX8</accession>
<evidence type="ECO:0000313" key="3">
    <source>
        <dbReference type="Proteomes" id="UP000001235"/>
    </source>
</evidence>
<dbReference type="EMBL" id="CP002159">
    <property type="protein sequence ID" value="ADL54254.1"/>
    <property type="molecule type" value="Genomic_DNA"/>
</dbReference>
<dbReference type="STRING" id="395494.Galf_0209"/>
<dbReference type="Proteomes" id="UP000001235">
    <property type="component" value="Chromosome"/>
</dbReference>
<evidence type="ECO:0000313" key="2">
    <source>
        <dbReference type="EMBL" id="ADL54254.1"/>
    </source>
</evidence>
<proteinExistence type="predicted"/>
<keyword evidence="3" id="KW-1185">Reference proteome</keyword>
<sequence>MINPFDLEKKRELLFATEPAGQAERALTILSGLANLKACASSRAYAVEIQYNLQNYTLAGLEHALEQEGFQLDQSFLHHVGRNIIHYCEDTSRHNMEIRGHITKKNEKEVFVGIGGQHSHTDPAGKPPALREFE</sequence>
<dbReference type="KEGG" id="gca:Galf_0209"/>
<dbReference type="OrthoDB" id="8588195at2"/>
<reference evidence="2 3" key="1">
    <citation type="submission" date="2010-08" db="EMBL/GenBank/DDBJ databases">
        <title>Complete sequence of Gallionella capsiferriformans ES-2.</title>
        <authorList>
            <consortium name="US DOE Joint Genome Institute"/>
            <person name="Lucas S."/>
            <person name="Copeland A."/>
            <person name="Lapidus A."/>
            <person name="Cheng J.-F."/>
            <person name="Bruce D."/>
            <person name="Goodwin L."/>
            <person name="Pitluck S."/>
            <person name="Chertkov O."/>
            <person name="Davenport K.W."/>
            <person name="Detter J.C."/>
            <person name="Han C."/>
            <person name="Tapia R."/>
            <person name="Land M."/>
            <person name="Hauser L."/>
            <person name="Chang Y.-J."/>
            <person name="Jeffries C."/>
            <person name="Kyrpides N."/>
            <person name="Ivanova N."/>
            <person name="Mikhailova N."/>
            <person name="Shelobolina E.S."/>
            <person name="Picardal F."/>
            <person name="Roden E."/>
            <person name="Emerson D."/>
            <person name="Woyke T."/>
        </authorList>
    </citation>
    <scope>NUCLEOTIDE SEQUENCE [LARGE SCALE GENOMIC DNA]</scope>
    <source>
        <strain evidence="2 3">ES-2</strain>
    </source>
</reference>
<organism evidence="2 3">
    <name type="scientific">Gallionella capsiferriformans (strain ES-2)</name>
    <name type="common">Gallionella ferruginea capsiferriformans (strain ES-2)</name>
    <dbReference type="NCBI Taxonomy" id="395494"/>
    <lineage>
        <taxon>Bacteria</taxon>
        <taxon>Pseudomonadati</taxon>
        <taxon>Pseudomonadota</taxon>
        <taxon>Betaproteobacteria</taxon>
        <taxon>Nitrosomonadales</taxon>
        <taxon>Gallionellaceae</taxon>
        <taxon>Gallionella</taxon>
    </lineage>
</organism>
<protein>
    <submittedName>
        <fullName evidence="2">Uncharacterized protein</fullName>
    </submittedName>
</protein>